<evidence type="ECO:0000256" key="9">
    <source>
        <dbReference type="ARBA" id="ARBA00031456"/>
    </source>
</evidence>
<dbReference type="PANTHER" id="PTHR32222:SF1">
    <property type="entry name" value="CENTROMERE PROTEIN U"/>
    <property type="match status" value="1"/>
</dbReference>
<evidence type="ECO:0000256" key="2">
    <source>
        <dbReference type="ARBA" id="ARBA00004584"/>
    </source>
</evidence>
<feature type="compositionally biased region" description="Low complexity" evidence="11">
    <location>
        <begin position="289"/>
        <end position="299"/>
    </location>
</feature>
<dbReference type="OrthoDB" id="8959258at2759"/>
<dbReference type="GO" id="GO:0000775">
    <property type="term" value="C:chromosome, centromeric region"/>
    <property type="evidence" value="ECO:0007669"/>
    <property type="project" value="UniProtKB-SubCell"/>
</dbReference>
<dbReference type="STRING" id="75743.A0A401Q3Y1"/>
<feature type="region of interest" description="Disordered" evidence="11">
    <location>
        <begin position="1"/>
        <end position="317"/>
    </location>
</feature>
<name>A0A401Q3Y1_SCYTO</name>
<evidence type="ECO:0000256" key="11">
    <source>
        <dbReference type="SAM" id="MobiDB-lite"/>
    </source>
</evidence>
<dbReference type="Pfam" id="PF13097">
    <property type="entry name" value="CENP-U"/>
    <property type="match status" value="1"/>
</dbReference>
<evidence type="ECO:0000256" key="3">
    <source>
        <dbReference type="ARBA" id="ARBA00010440"/>
    </source>
</evidence>
<feature type="compositionally biased region" description="Polar residues" evidence="11">
    <location>
        <begin position="148"/>
        <end position="162"/>
    </location>
</feature>
<dbReference type="Proteomes" id="UP000288216">
    <property type="component" value="Unassembled WGS sequence"/>
</dbReference>
<sequence length="495" mass="55521">MRKSKGASTSKGSNLSVHRNTRLETIKGVRSKKGRGSQTNKTKTPAQRNRAKSPSQKHPEPSPNLSCIFRNPDSHEENEDYGNPLHSTAVFDGESELNIEGNDKEAENPAQSNNQKKPTQQSVPLFEKVRTENGALTCISEDVEAEQNEVNTDNASNETLSENAMEPVEKAETKRMKLKTVSSPRSSKASKRSEDIRTQTPGGKNPCDENSGMKQKPASAVATRKSMVETLGSISKRKEQSNERACVSAAQSRDSSCHTEPSREMSLQNNVKTFERKRKMTLVRRKTGSDSSPNSSVSRPPTPEAGPSSAKVSRPEGKKRLTKIVTDLDVVLCEFEEIVTEYKMSVESDVCRKVIDRFFTDLKEEVTETIGQMQDLKNLKRESAKVMTTFNKTRKHFLIAQKELNEQETQLKHLQKEYSELRQKKSDLLLATQFLSGFKQLQTQYIEHRSKNSGEKQTYNISSFPALLLEARGILGAEKQLQIINTKLQQSLDKN</sequence>
<feature type="compositionally biased region" description="Polar residues" evidence="11">
    <location>
        <begin position="36"/>
        <end position="56"/>
    </location>
</feature>
<organism evidence="12 13">
    <name type="scientific">Scyliorhinus torazame</name>
    <name type="common">Cloudy catshark</name>
    <name type="synonym">Catulus torazame</name>
    <dbReference type="NCBI Taxonomy" id="75743"/>
    <lineage>
        <taxon>Eukaryota</taxon>
        <taxon>Metazoa</taxon>
        <taxon>Chordata</taxon>
        <taxon>Craniata</taxon>
        <taxon>Vertebrata</taxon>
        <taxon>Chondrichthyes</taxon>
        <taxon>Elasmobranchii</taxon>
        <taxon>Galeomorphii</taxon>
        <taxon>Galeoidea</taxon>
        <taxon>Carcharhiniformes</taxon>
        <taxon>Scyliorhinidae</taxon>
        <taxon>Scyliorhinus</taxon>
    </lineage>
</organism>
<proteinExistence type="inferred from homology"/>
<evidence type="ECO:0000313" key="13">
    <source>
        <dbReference type="Proteomes" id="UP000288216"/>
    </source>
</evidence>
<dbReference type="PANTHER" id="PTHR32222">
    <property type="entry name" value="CENTROMERE PROTEIN U"/>
    <property type="match status" value="1"/>
</dbReference>
<dbReference type="AlphaFoldDB" id="A0A401Q3Y1"/>
<evidence type="ECO:0000256" key="1">
    <source>
        <dbReference type="ARBA" id="ARBA00004123"/>
    </source>
</evidence>
<keyword evidence="8" id="KW-0137">Centromere</keyword>
<comment type="similarity">
    <text evidence="3">Belongs to the CENP-U/AME1 family.</text>
</comment>
<feature type="compositionally biased region" description="Polar residues" evidence="11">
    <location>
        <begin position="1"/>
        <end position="18"/>
    </location>
</feature>
<evidence type="ECO:0000256" key="4">
    <source>
        <dbReference type="ARBA" id="ARBA00016402"/>
    </source>
</evidence>
<keyword evidence="5" id="KW-0158">Chromosome</keyword>
<gene>
    <name evidence="12" type="ORF">scyTo_0018016</name>
</gene>
<comment type="caution">
    <text evidence="12">The sequence shown here is derived from an EMBL/GenBank/DDBJ whole genome shotgun (WGS) entry which is preliminary data.</text>
</comment>
<evidence type="ECO:0000256" key="6">
    <source>
        <dbReference type="ARBA" id="ARBA00023054"/>
    </source>
</evidence>
<keyword evidence="7" id="KW-0539">Nucleus</keyword>
<reference evidence="12 13" key="1">
    <citation type="journal article" date="2018" name="Nat. Ecol. Evol.">
        <title>Shark genomes provide insights into elasmobranch evolution and the origin of vertebrates.</title>
        <authorList>
            <person name="Hara Y"/>
            <person name="Yamaguchi K"/>
            <person name="Onimaru K"/>
            <person name="Kadota M"/>
            <person name="Koyanagi M"/>
            <person name="Keeley SD"/>
            <person name="Tatsumi K"/>
            <person name="Tanaka K"/>
            <person name="Motone F"/>
            <person name="Kageyama Y"/>
            <person name="Nozu R"/>
            <person name="Adachi N"/>
            <person name="Nishimura O"/>
            <person name="Nakagawa R"/>
            <person name="Tanegashima C"/>
            <person name="Kiyatake I"/>
            <person name="Matsumoto R"/>
            <person name="Murakumo K"/>
            <person name="Nishida K"/>
            <person name="Terakita A"/>
            <person name="Kuratani S"/>
            <person name="Sato K"/>
            <person name="Hyodo S Kuraku.S."/>
        </authorList>
    </citation>
    <scope>NUCLEOTIDE SEQUENCE [LARGE SCALE GENOMIC DNA]</scope>
</reference>
<dbReference type="InterPro" id="IPR025214">
    <property type="entry name" value="CENP-U"/>
</dbReference>
<evidence type="ECO:0000256" key="8">
    <source>
        <dbReference type="ARBA" id="ARBA00023328"/>
    </source>
</evidence>
<evidence type="ECO:0000256" key="7">
    <source>
        <dbReference type="ARBA" id="ARBA00023242"/>
    </source>
</evidence>
<protein>
    <recommendedName>
        <fullName evidence="4">Centromere protein U</fullName>
    </recommendedName>
    <alternativeName>
        <fullName evidence="9">MLF1-interacting protein</fullName>
    </alternativeName>
</protein>
<feature type="coiled-coil region" evidence="10">
    <location>
        <begin position="397"/>
        <end position="431"/>
    </location>
</feature>
<keyword evidence="6 10" id="KW-0175">Coiled coil</keyword>
<accession>A0A401Q3Y1</accession>
<evidence type="ECO:0000313" key="12">
    <source>
        <dbReference type="EMBL" id="GCB80102.1"/>
    </source>
</evidence>
<evidence type="ECO:0000256" key="10">
    <source>
        <dbReference type="SAM" id="Coils"/>
    </source>
</evidence>
<feature type="compositionally biased region" description="Polar residues" evidence="11">
    <location>
        <begin position="109"/>
        <end position="123"/>
    </location>
</feature>
<dbReference type="GO" id="GO:0005634">
    <property type="term" value="C:nucleus"/>
    <property type="evidence" value="ECO:0007669"/>
    <property type="project" value="UniProtKB-SubCell"/>
</dbReference>
<evidence type="ECO:0000256" key="5">
    <source>
        <dbReference type="ARBA" id="ARBA00022454"/>
    </source>
</evidence>
<keyword evidence="13" id="KW-1185">Reference proteome</keyword>
<feature type="compositionally biased region" description="Basic residues" evidence="11">
    <location>
        <begin position="275"/>
        <end position="286"/>
    </location>
</feature>
<dbReference type="EMBL" id="BFAA01012176">
    <property type="protein sequence ID" value="GCB80102.1"/>
    <property type="molecule type" value="Genomic_DNA"/>
</dbReference>
<comment type="subcellular location">
    <subcellularLocation>
        <location evidence="2">Chromosome</location>
        <location evidence="2">Centromere</location>
    </subcellularLocation>
    <subcellularLocation>
        <location evidence="1">Nucleus</location>
    </subcellularLocation>
</comment>